<dbReference type="EMBL" id="JACGWN010000007">
    <property type="protein sequence ID" value="KAL0444662.1"/>
    <property type="molecule type" value="Genomic_DNA"/>
</dbReference>
<feature type="region of interest" description="Disordered" evidence="1">
    <location>
        <begin position="1"/>
        <end position="23"/>
    </location>
</feature>
<accession>A0AAW2WVX3</accession>
<comment type="caution">
    <text evidence="2">The sequence shown here is derived from an EMBL/GenBank/DDBJ whole genome shotgun (WGS) entry which is preliminary data.</text>
</comment>
<name>A0AAW2WVX3_9LAMI</name>
<proteinExistence type="predicted"/>
<reference evidence="2" key="1">
    <citation type="submission" date="2020-06" db="EMBL/GenBank/DDBJ databases">
        <authorList>
            <person name="Li T."/>
            <person name="Hu X."/>
            <person name="Zhang T."/>
            <person name="Song X."/>
            <person name="Zhang H."/>
            <person name="Dai N."/>
            <person name="Sheng W."/>
            <person name="Hou X."/>
            <person name="Wei L."/>
        </authorList>
    </citation>
    <scope>NUCLEOTIDE SEQUENCE</scope>
    <source>
        <strain evidence="2">KEN1</strain>
        <tissue evidence="2">Leaf</tissue>
    </source>
</reference>
<dbReference type="PANTHER" id="PTHR31286">
    <property type="entry name" value="GLYCINE-RICH CELL WALL STRUCTURAL PROTEIN 1.8-LIKE"/>
    <property type="match status" value="1"/>
</dbReference>
<evidence type="ECO:0000313" key="2">
    <source>
        <dbReference type="EMBL" id="KAL0444662.1"/>
    </source>
</evidence>
<dbReference type="AlphaFoldDB" id="A0AAW2WVX3"/>
<evidence type="ECO:0000256" key="1">
    <source>
        <dbReference type="SAM" id="MobiDB-lite"/>
    </source>
</evidence>
<dbReference type="PANTHER" id="PTHR31286:SF180">
    <property type="entry name" value="OS10G0362600 PROTEIN"/>
    <property type="match status" value="1"/>
</dbReference>
<sequence length="172" mass="18632">MGGTPLSEVKVADDTGEVTEEGSGVPMEEIEVEVAAATKVEVAVDGSGVPLLEDVVVAPREEIGYRGNTTTSPGSQIARIGGPACEATSGRRSQGQPIILQQWKPGMALRKHKHTQVPVWLHLKHLPVEFYTNEGLSIIVSGIGRPLYQDAITKAFTRLDFARVCVILEYRR</sequence>
<dbReference type="InterPro" id="IPR040256">
    <property type="entry name" value="At4g02000-like"/>
</dbReference>
<protein>
    <recommendedName>
        <fullName evidence="3">DUF4283 domain-containing protein</fullName>
    </recommendedName>
</protein>
<reference evidence="2" key="2">
    <citation type="journal article" date="2024" name="Plant">
        <title>Genomic evolution and insights into agronomic trait innovations of Sesamum species.</title>
        <authorList>
            <person name="Miao H."/>
            <person name="Wang L."/>
            <person name="Qu L."/>
            <person name="Liu H."/>
            <person name="Sun Y."/>
            <person name="Le M."/>
            <person name="Wang Q."/>
            <person name="Wei S."/>
            <person name="Zheng Y."/>
            <person name="Lin W."/>
            <person name="Duan Y."/>
            <person name="Cao H."/>
            <person name="Xiong S."/>
            <person name="Wang X."/>
            <person name="Wei L."/>
            <person name="Li C."/>
            <person name="Ma Q."/>
            <person name="Ju M."/>
            <person name="Zhao R."/>
            <person name="Li G."/>
            <person name="Mu C."/>
            <person name="Tian Q."/>
            <person name="Mei H."/>
            <person name="Zhang T."/>
            <person name="Gao T."/>
            <person name="Zhang H."/>
        </authorList>
    </citation>
    <scope>NUCLEOTIDE SEQUENCE</scope>
    <source>
        <strain evidence="2">KEN1</strain>
    </source>
</reference>
<organism evidence="2">
    <name type="scientific">Sesamum latifolium</name>
    <dbReference type="NCBI Taxonomy" id="2727402"/>
    <lineage>
        <taxon>Eukaryota</taxon>
        <taxon>Viridiplantae</taxon>
        <taxon>Streptophyta</taxon>
        <taxon>Embryophyta</taxon>
        <taxon>Tracheophyta</taxon>
        <taxon>Spermatophyta</taxon>
        <taxon>Magnoliopsida</taxon>
        <taxon>eudicotyledons</taxon>
        <taxon>Gunneridae</taxon>
        <taxon>Pentapetalae</taxon>
        <taxon>asterids</taxon>
        <taxon>lamiids</taxon>
        <taxon>Lamiales</taxon>
        <taxon>Pedaliaceae</taxon>
        <taxon>Sesamum</taxon>
    </lineage>
</organism>
<evidence type="ECO:0008006" key="3">
    <source>
        <dbReference type="Google" id="ProtNLM"/>
    </source>
</evidence>
<gene>
    <name evidence="2" type="ORF">Slati_2188900</name>
</gene>